<dbReference type="EMBL" id="JAIWYP010000010">
    <property type="protein sequence ID" value="KAH3748001.1"/>
    <property type="molecule type" value="Genomic_DNA"/>
</dbReference>
<feature type="chain" id="PRO_5038646480" description="Prokineticin domain-containing protein" evidence="1">
    <location>
        <begin position="21"/>
        <end position="127"/>
    </location>
</feature>
<keyword evidence="1" id="KW-0732">Signal</keyword>
<reference evidence="2" key="2">
    <citation type="submission" date="2020-11" db="EMBL/GenBank/DDBJ databases">
        <authorList>
            <person name="McCartney M.A."/>
            <person name="Auch B."/>
            <person name="Kono T."/>
            <person name="Mallez S."/>
            <person name="Becker A."/>
            <person name="Gohl D.M."/>
            <person name="Silverstein K.A.T."/>
            <person name="Koren S."/>
            <person name="Bechman K.B."/>
            <person name="Herman A."/>
            <person name="Abrahante J.E."/>
            <person name="Garbe J."/>
        </authorList>
    </citation>
    <scope>NUCLEOTIDE SEQUENCE</scope>
    <source>
        <strain evidence="2">Duluth1</strain>
        <tissue evidence="2">Whole animal</tissue>
    </source>
</reference>
<sequence>MNTALVFFATAIFGVTGTQATICMVDSDCGTGQCCFIKPAFEVVSKKRQSILPAIMPTTSDYGVCENYHVANSYCDSLETLNGHCGCKPGTSCQFVPVRARSSEYQIQARTIYYKGPGFYKCVAHSP</sequence>
<keyword evidence="3" id="KW-1185">Reference proteome</keyword>
<organism evidence="2 3">
    <name type="scientific">Dreissena polymorpha</name>
    <name type="common">Zebra mussel</name>
    <name type="synonym">Mytilus polymorpha</name>
    <dbReference type="NCBI Taxonomy" id="45954"/>
    <lineage>
        <taxon>Eukaryota</taxon>
        <taxon>Metazoa</taxon>
        <taxon>Spiralia</taxon>
        <taxon>Lophotrochozoa</taxon>
        <taxon>Mollusca</taxon>
        <taxon>Bivalvia</taxon>
        <taxon>Autobranchia</taxon>
        <taxon>Heteroconchia</taxon>
        <taxon>Euheterodonta</taxon>
        <taxon>Imparidentia</taxon>
        <taxon>Neoheterodontei</taxon>
        <taxon>Myida</taxon>
        <taxon>Dreissenoidea</taxon>
        <taxon>Dreissenidae</taxon>
        <taxon>Dreissena</taxon>
    </lineage>
</organism>
<protein>
    <recommendedName>
        <fullName evidence="4">Prokineticin domain-containing protein</fullName>
    </recommendedName>
</protein>
<name>A0A9D4I2L4_DREPO</name>
<feature type="signal peptide" evidence="1">
    <location>
        <begin position="1"/>
        <end position="20"/>
    </location>
</feature>
<dbReference type="OrthoDB" id="6132230at2759"/>
<reference evidence="2" key="1">
    <citation type="journal article" date="2019" name="bioRxiv">
        <title>The Genome of the Zebra Mussel, Dreissena polymorpha: A Resource for Invasive Species Research.</title>
        <authorList>
            <person name="McCartney M.A."/>
            <person name="Auch B."/>
            <person name="Kono T."/>
            <person name="Mallez S."/>
            <person name="Zhang Y."/>
            <person name="Obille A."/>
            <person name="Becker A."/>
            <person name="Abrahante J.E."/>
            <person name="Garbe J."/>
            <person name="Badalamenti J.P."/>
            <person name="Herman A."/>
            <person name="Mangelson H."/>
            <person name="Liachko I."/>
            <person name="Sullivan S."/>
            <person name="Sone E.D."/>
            <person name="Koren S."/>
            <person name="Silverstein K.A.T."/>
            <person name="Beckman K.B."/>
            <person name="Gohl D.M."/>
        </authorList>
    </citation>
    <scope>NUCLEOTIDE SEQUENCE</scope>
    <source>
        <strain evidence="2">Duluth1</strain>
        <tissue evidence="2">Whole animal</tissue>
    </source>
</reference>
<evidence type="ECO:0000313" key="2">
    <source>
        <dbReference type="EMBL" id="KAH3748001.1"/>
    </source>
</evidence>
<evidence type="ECO:0000256" key="1">
    <source>
        <dbReference type="SAM" id="SignalP"/>
    </source>
</evidence>
<gene>
    <name evidence="2" type="ORF">DPMN_182438</name>
</gene>
<dbReference type="Proteomes" id="UP000828390">
    <property type="component" value="Unassembled WGS sequence"/>
</dbReference>
<accession>A0A9D4I2L4</accession>
<evidence type="ECO:0000313" key="3">
    <source>
        <dbReference type="Proteomes" id="UP000828390"/>
    </source>
</evidence>
<proteinExistence type="predicted"/>
<dbReference type="AlphaFoldDB" id="A0A9D4I2L4"/>
<evidence type="ECO:0008006" key="4">
    <source>
        <dbReference type="Google" id="ProtNLM"/>
    </source>
</evidence>
<dbReference type="Gene3D" id="2.10.80.10">
    <property type="entry name" value="Lipase, subunit A"/>
    <property type="match status" value="1"/>
</dbReference>
<comment type="caution">
    <text evidence="2">The sequence shown here is derived from an EMBL/GenBank/DDBJ whole genome shotgun (WGS) entry which is preliminary data.</text>
</comment>